<reference evidence="3 4" key="1">
    <citation type="submission" date="2016-07" db="EMBL/GenBank/DDBJ databases">
        <title>Characterization of isolates of Eisenbergiella tayi derived from blood cultures, using whole genome sequencing.</title>
        <authorList>
            <person name="Burdz T."/>
            <person name="Wiebe D."/>
            <person name="Huynh C."/>
            <person name="Bernard K."/>
        </authorList>
    </citation>
    <scope>NUCLEOTIDE SEQUENCE [LARGE SCALE GENOMIC DNA]</scope>
    <source>
        <strain evidence="3 4">NML 110608</strain>
    </source>
</reference>
<dbReference type="RefSeq" id="WP_069152824.1">
    <property type="nucleotide sequence ID" value="NZ_CAJLDD010000002.1"/>
</dbReference>
<dbReference type="PROSITE" id="PS51257">
    <property type="entry name" value="PROKAR_LIPOPROTEIN"/>
    <property type="match status" value="1"/>
</dbReference>
<feature type="signal peptide" evidence="2">
    <location>
        <begin position="1"/>
        <end position="26"/>
    </location>
</feature>
<protein>
    <recommendedName>
        <fullName evidence="5">DUF5105 domain-containing protein</fullName>
    </recommendedName>
</protein>
<comment type="caution">
    <text evidence="3">The sequence shown here is derived from an EMBL/GenBank/DDBJ whole genome shotgun (WGS) entry which is preliminary data.</text>
</comment>
<proteinExistence type="predicted"/>
<dbReference type="EMBL" id="MCGH01000002">
    <property type="protein sequence ID" value="ODM07088.1"/>
    <property type="molecule type" value="Genomic_DNA"/>
</dbReference>
<accession>A0A1E3AED8</accession>
<evidence type="ECO:0000256" key="2">
    <source>
        <dbReference type="SAM" id="SignalP"/>
    </source>
</evidence>
<name>A0A1E3AED8_9FIRM</name>
<dbReference type="Proteomes" id="UP000094067">
    <property type="component" value="Unassembled WGS sequence"/>
</dbReference>
<feature type="compositionally biased region" description="Basic and acidic residues" evidence="1">
    <location>
        <begin position="288"/>
        <end position="299"/>
    </location>
</feature>
<sequence length="466" mass="52327">MKGLKKWTAFLIALTLLVSSCITVLAAPEVGEDCTFDDLSHFTEYYFDEFFKNRDIWEREDGESMDPKDIPEGQEFVSKTYVDAFKEKADELWKVGDAGEDAIKEFDVPENKDARRELYQALKERAEALDNNVETGTRPAVLDSLYTKMDKAWDLVNSLTDSYGDVEDEENSAKNVHVIWLEEEETVDEEFIKEMNAEIPSGHYWILGDDWMNYWQGSEAMDWILETLNDCGAKLEKAENSGSWDELDGLSGTIDKAADRAQEMRRYLESHLYPRPEPGKQEVSSQAEESRGEAKDKQETPLPERTANKVKGSDGREIVSTLAGVYSAQQINGIAVITGKEQAEAAAGLQTAGSRLSMYTSDVPENKEIVSVMSDAARLLGAYTACSLQIDLYEIEGNRVNTVRNTQEPLRLVLELPRNMINASHTFSILVPDGIGGVLEMKDLDQDPATITIDATVFGMWTIIYR</sequence>
<feature type="chain" id="PRO_5009122850" description="DUF5105 domain-containing protein" evidence="2">
    <location>
        <begin position="27"/>
        <end position="466"/>
    </location>
</feature>
<feature type="compositionally biased region" description="Basic and acidic residues" evidence="1">
    <location>
        <begin position="270"/>
        <end position="280"/>
    </location>
</feature>
<dbReference type="AlphaFoldDB" id="A0A1E3AED8"/>
<evidence type="ECO:0008006" key="5">
    <source>
        <dbReference type="Google" id="ProtNLM"/>
    </source>
</evidence>
<gene>
    <name evidence="3" type="ORF">BEI61_02978</name>
</gene>
<evidence type="ECO:0000313" key="4">
    <source>
        <dbReference type="Proteomes" id="UP000094067"/>
    </source>
</evidence>
<evidence type="ECO:0000313" key="3">
    <source>
        <dbReference type="EMBL" id="ODM07088.1"/>
    </source>
</evidence>
<feature type="region of interest" description="Disordered" evidence="1">
    <location>
        <begin position="270"/>
        <end position="313"/>
    </location>
</feature>
<evidence type="ECO:0000256" key="1">
    <source>
        <dbReference type="SAM" id="MobiDB-lite"/>
    </source>
</evidence>
<organism evidence="3 4">
    <name type="scientific">Eisenbergiella tayi</name>
    <dbReference type="NCBI Taxonomy" id="1432052"/>
    <lineage>
        <taxon>Bacteria</taxon>
        <taxon>Bacillati</taxon>
        <taxon>Bacillota</taxon>
        <taxon>Clostridia</taxon>
        <taxon>Lachnospirales</taxon>
        <taxon>Lachnospiraceae</taxon>
        <taxon>Eisenbergiella</taxon>
    </lineage>
</organism>
<keyword evidence="2" id="KW-0732">Signal</keyword>